<evidence type="ECO:0000256" key="4">
    <source>
        <dbReference type="ARBA" id="ARBA00022475"/>
    </source>
</evidence>
<keyword evidence="10" id="KW-1185">Reference proteome</keyword>
<keyword evidence="4" id="KW-1003">Cell membrane</keyword>
<keyword evidence="7 8" id="KW-0472">Membrane</keyword>
<evidence type="ECO:0000256" key="3">
    <source>
        <dbReference type="ARBA" id="ARBA00022448"/>
    </source>
</evidence>
<dbReference type="Proteomes" id="UP001322664">
    <property type="component" value="Chromosome"/>
</dbReference>
<feature type="transmembrane region" description="Helical" evidence="8">
    <location>
        <begin position="153"/>
        <end position="173"/>
    </location>
</feature>
<feature type="transmembrane region" description="Helical" evidence="8">
    <location>
        <begin position="37"/>
        <end position="54"/>
    </location>
</feature>
<dbReference type="RefSeq" id="WP_319836424.1">
    <property type="nucleotide sequence ID" value="NZ_CP137624.1"/>
</dbReference>
<dbReference type="Pfam" id="PF04973">
    <property type="entry name" value="NMN_transporter"/>
    <property type="match status" value="1"/>
</dbReference>
<keyword evidence="6 8" id="KW-1133">Transmembrane helix</keyword>
<comment type="similarity">
    <text evidence="2">Belongs to the nicotinamide ribonucleoside (NR) uptake permease (TC 4.B.1) family.</text>
</comment>
<evidence type="ECO:0000313" key="10">
    <source>
        <dbReference type="Proteomes" id="UP001322664"/>
    </source>
</evidence>
<dbReference type="PANTHER" id="PTHR36122">
    <property type="entry name" value="NICOTINAMIDE RIBOSIDE TRANSPORTER PNUC"/>
    <property type="match status" value="1"/>
</dbReference>
<evidence type="ECO:0000256" key="7">
    <source>
        <dbReference type="ARBA" id="ARBA00023136"/>
    </source>
</evidence>
<feature type="transmembrane region" description="Helical" evidence="8">
    <location>
        <begin position="84"/>
        <end position="103"/>
    </location>
</feature>
<comment type="subcellular location">
    <subcellularLocation>
        <location evidence="1">Cell membrane</location>
        <topology evidence="1">Multi-pass membrane protein</topology>
    </subcellularLocation>
</comment>
<evidence type="ECO:0000256" key="6">
    <source>
        <dbReference type="ARBA" id="ARBA00022989"/>
    </source>
</evidence>
<protein>
    <submittedName>
        <fullName evidence="9">Nicotinamide riboside transporter PnuC</fullName>
    </submittedName>
</protein>
<keyword evidence="3" id="KW-0813">Transport</keyword>
<dbReference type="EMBL" id="CP137624">
    <property type="protein sequence ID" value="WPK11381.1"/>
    <property type="molecule type" value="Genomic_DNA"/>
</dbReference>
<evidence type="ECO:0000256" key="1">
    <source>
        <dbReference type="ARBA" id="ARBA00004651"/>
    </source>
</evidence>
<dbReference type="NCBIfam" id="TIGR01528">
    <property type="entry name" value="NMN_trans_PnuC"/>
    <property type="match status" value="1"/>
</dbReference>
<evidence type="ECO:0000313" key="9">
    <source>
        <dbReference type="EMBL" id="WPK11381.1"/>
    </source>
</evidence>
<evidence type="ECO:0000256" key="5">
    <source>
        <dbReference type="ARBA" id="ARBA00022692"/>
    </source>
</evidence>
<evidence type="ECO:0000256" key="2">
    <source>
        <dbReference type="ARBA" id="ARBA00006669"/>
    </source>
</evidence>
<reference evidence="9 10" key="1">
    <citation type="submission" date="2023-09" db="EMBL/GenBank/DDBJ databases">
        <authorList>
            <person name="Page C.A."/>
            <person name="Perez-Diaz I.M."/>
        </authorList>
    </citation>
    <scope>NUCLEOTIDE SEQUENCE [LARGE SCALE GENOMIC DNA]</scope>
    <source>
        <strain evidence="9 10">Ll15</strain>
    </source>
</reference>
<sequence length="236" mass="27141">MTAVFGKWQDWTWFERIWLALFTAINFILFFAWNDTILGLISSISGMLCVVLVAKGRISNYFFGIIQTATYGYIAYTYQLYGESMLNLLFYLPTQFIGIYMWLKHKKPENEAVHGETIYAKRLSMKQWLVVVVAFAIGAVLYGWLLTSINAQQVRIDSMAVVLSVIAQILMILRFAEQWIIWILVNVLTITLWVITLVQTGGNDWTMVVMWSAFLANSVYGYVNWLRIAKGQVNGQ</sequence>
<organism evidence="9 10">
    <name type="scientific">Lysinibacillus louembei</name>
    <dbReference type="NCBI Taxonomy" id="1470088"/>
    <lineage>
        <taxon>Bacteria</taxon>
        <taxon>Bacillati</taxon>
        <taxon>Bacillota</taxon>
        <taxon>Bacilli</taxon>
        <taxon>Bacillales</taxon>
        <taxon>Bacillaceae</taxon>
        <taxon>Lysinibacillus</taxon>
    </lineage>
</organism>
<feature type="transmembrane region" description="Helical" evidence="8">
    <location>
        <begin position="180"/>
        <end position="199"/>
    </location>
</feature>
<evidence type="ECO:0000256" key="8">
    <source>
        <dbReference type="SAM" id="Phobius"/>
    </source>
</evidence>
<proteinExistence type="inferred from homology"/>
<dbReference type="PANTHER" id="PTHR36122:SF2">
    <property type="entry name" value="NICOTINAMIDE RIBOSIDE TRANSPORTER PNUC"/>
    <property type="match status" value="1"/>
</dbReference>
<accession>A0ABZ0RVX8</accession>
<gene>
    <name evidence="9" type="primary">pnuC</name>
    <name evidence="9" type="ORF">R6U77_16030</name>
</gene>
<keyword evidence="5 8" id="KW-0812">Transmembrane</keyword>
<feature type="transmembrane region" description="Helical" evidence="8">
    <location>
        <begin position="128"/>
        <end position="147"/>
    </location>
</feature>
<feature type="transmembrane region" description="Helical" evidence="8">
    <location>
        <begin position="205"/>
        <end position="223"/>
    </location>
</feature>
<feature type="transmembrane region" description="Helical" evidence="8">
    <location>
        <begin position="61"/>
        <end position="78"/>
    </location>
</feature>
<dbReference type="InterPro" id="IPR006419">
    <property type="entry name" value="NMN_transpt_PnuC"/>
</dbReference>
<feature type="transmembrane region" description="Helical" evidence="8">
    <location>
        <begin position="12"/>
        <end position="31"/>
    </location>
</feature>
<name>A0ABZ0RVX8_9BACI</name>